<reference evidence="2" key="1">
    <citation type="submission" date="2020-05" db="EMBL/GenBank/DDBJ databases">
        <title>WGS assembly of Panicum virgatum.</title>
        <authorList>
            <person name="Lovell J.T."/>
            <person name="Jenkins J."/>
            <person name="Shu S."/>
            <person name="Juenger T.E."/>
            <person name="Schmutz J."/>
        </authorList>
    </citation>
    <scope>NUCLEOTIDE SEQUENCE</scope>
    <source>
        <strain evidence="2">AP13</strain>
    </source>
</reference>
<evidence type="ECO:0000313" key="2">
    <source>
        <dbReference type="EMBL" id="KAG2659982.1"/>
    </source>
</evidence>
<evidence type="ECO:0000256" key="1">
    <source>
        <dbReference type="SAM" id="MobiDB-lite"/>
    </source>
</evidence>
<dbReference type="EMBL" id="CM029037">
    <property type="protein sequence ID" value="KAG2659982.1"/>
    <property type="molecule type" value="Genomic_DNA"/>
</dbReference>
<dbReference type="Proteomes" id="UP000823388">
    <property type="component" value="Chromosome 1K"/>
</dbReference>
<organism evidence="2 3">
    <name type="scientific">Panicum virgatum</name>
    <name type="common">Blackwell switchgrass</name>
    <dbReference type="NCBI Taxonomy" id="38727"/>
    <lineage>
        <taxon>Eukaryota</taxon>
        <taxon>Viridiplantae</taxon>
        <taxon>Streptophyta</taxon>
        <taxon>Embryophyta</taxon>
        <taxon>Tracheophyta</taxon>
        <taxon>Spermatophyta</taxon>
        <taxon>Magnoliopsida</taxon>
        <taxon>Liliopsida</taxon>
        <taxon>Poales</taxon>
        <taxon>Poaceae</taxon>
        <taxon>PACMAD clade</taxon>
        <taxon>Panicoideae</taxon>
        <taxon>Panicodae</taxon>
        <taxon>Paniceae</taxon>
        <taxon>Panicinae</taxon>
        <taxon>Panicum</taxon>
        <taxon>Panicum sect. Hiantes</taxon>
    </lineage>
</organism>
<sequence length="196" mass="22321">MRGPPTSRQCRRLSRRRRGRSRQRGRGGDDPPTRSTKNRTNFFSGRKNCILARDLKFPECEFELRHDSFGIAYQLHGDHLCKVWERFLLIWSSFRHFSLYHVVLFLLPPLFVARCSCQIRQSKAVAGASRTGIQRGSVAATIPSPTFTIFWPAAAAKPFGCKPKHLRLQSKDQTCTRSAAAVLPNRDMYGKIISLS</sequence>
<comment type="caution">
    <text evidence="2">The sequence shown here is derived from an EMBL/GenBank/DDBJ whole genome shotgun (WGS) entry which is preliminary data.</text>
</comment>
<keyword evidence="3" id="KW-1185">Reference proteome</keyword>
<feature type="compositionally biased region" description="Basic residues" evidence="1">
    <location>
        <begin position="9"/>
        <end position="25"/>
    </location>
</feature>
<gene>
    <name evidence="2" type="ORF">PVAP13_1KG389600</name>
</gene>
<protein>
    <submittedName>
        <fullName evidence="2">Uncharacterized protein</fullName>
    </submittedName>
</protein>
<proteinExistence type="predicted"/>
<evidence type="ECO:0000313" key="3">
    <source>
        <dbReference type="Proteomes" id="UP000823388"/>
    </source>
</evidence>
<accession>A0A8T0XES7</accession>
<dbReference type="AlphaFoldDB" id="A0A8T0XES7"/>
<feature type="region of interest" description="Disordered" evidence="1">
    <location>
        <begin position="1"/>
        <end position="39"/>
    </location>
</feature>
<name>A0A8T0XES7_PANVG</name>